<dbReference type="EC" id="3.1.-.-" evidence="7"/>
<keyword evidence="6 7" id="KW-0862">Zinc</keyword>
<sequence length="145" mass="16793">MALKDITFFVEEIDFTLKQKQKVRQWIADTIKAEGFARVGELNFIFCSDEYLLEINKQYLNHDTFTDIVTFDSSEDEDVVAGDIFISVDRIQDNAQKFNVPESDELHRVIIHGVLHLCGYLDKKPADKKLMTAKEDHYLGTRSFV</sequence>
<dbReference type="Proteomes" id="UP000245627">
    <property type="component" value="Unassembled WGS sequence"/>
</dbReference>
<comment type="caution">
    <text evidence="8">The sequence shown here is derived from an EMBL/GenBank/DDBJ whole genome shotgun (WGS) entry which is preliminary data.</text>
</comment>
<dbReference type="OrthoDB" id="9811984at2"/>
<feature type="binding site" evidence="7">
    <location>
        <position position="122"/>
    </location>
    <ligand>
        <name>Zn(2+)</name>
        <dbReference type="ChEBI" id="CHEBI:29105"/>
        <note>catalytic</note>
    </ligand>
</feature>
<feature type="binding site" evidence="7">
    <location>
        <position position="116"/>
    </location>
    <ligand>
        <name>Zn(2+)</name>
        <dbReference type="ChEBI" id="CHEBI:29105"/>
        <note>catalytic</note>
    </ligand>
</feature>
<dbReference type="SUPFAM" id="SSF55486">
    <property type="entry name" value="Metalloproteases ('zincins'), catalytic domain"/>
    <property type="match status" value="1"/>
</dbReference>
<dbReference type="GO" id="GO:0004521">
    <property type="term" value="F:RNA endonuclease activity"/>
    <property type="evidence" value="ECO:0007669"/>
    <property type="project" value="UniProtKB-UniRule"/>
</dbReference>
<dbReference type="GO" id="GO:0004222">
    <property type="term" value="F:metalloendopeptidase activity"/>
    <property type="evidence" value="ECO:0007669"/>
    <property type="project" value="InterPro"/>
</dbReference>
<dbReference type="EMBL" id="QDKG01000002">
    <property type="protein sequence ID" value="PVH25559.1"/>
    <property type="molecule type" value="Genomic_DNA"/>
</dbReference>
<dbReference type="PANTHER" id="PTHR46986:SF1">
    <property type="entry name" value="ENDORIBONUCLEASE YBEY, CHLOROPLASTIC"/>
    <property type="match status" value="1"/>
</dbReference>
<accession>A0A2T8HJE1</accession>
<comment type="similarity">
    <text evidence="1 7">Belongs to the endoribonuclease YbeY family.</text>
</comment>
<keyword evidence="3 7" id="KW-0479">Metal-binding</keyword>
<evidence type="ECO:0000256" key="1">
    <source>
        <dbReference type="ARBA" id="ARBA00010875"/>
    </source>
</evidence>
<keyword evidence="5 7" id="KW-0378">Hydrolase</keyword>
<keyword evidence="2 7" id="KW-0540">Nuclease</keyword>
<gene>
    <name evidence="7 8" type="primary">ybeY</name>
    <name evidence="8" type="ORF">DC487_06340</name>
</gene>
<comment type="cofactor">
    <cofactor evidence="7">
        <name>Zn(2+)</name>
        <dbReference type="ChEBI" id="CHEBI:29105"/>
    </cofactor>
    <text evidence="7">Binds 1 zinc ion.</text>
</comment>
<evidence type="ECO:0000256" key="6">
    <source>
        <dbReference type="ARBA" id="ARBA00022833"/>
    </source>
</evidence>
<evidence type="ECO:0000313" key="9">
    <source>
        <dbReference type="Proteomes" id="UP000245627"/>
    </source>
</evidence>
<proteinExistence type="inferred from homology"/>
<dbReference type="RefSeq" id="WP_116775132.1">
    <property type="nucleotide sequence ID" value="NZ_QDKG01000002.1"/>
</dbReference>
<dbReference type="GO" id="GO:0008270">
    <property type="term" value="F:zinc ion binding"/>
    <property type="evidence" value="ECO:0007669"/>
    <property type="project" value="UniProtKB-UniRule"/>
</dbReference>
<keyword evidence="9" id="KW-1185">Reference proteome</keyword>
<reference evidence="8 9" key="1">
    <citation type="submission" date="2018-04" db="EMBL/GenBank/DDBJ databases">
        <title>Sphingobacterium cortibacter sp. nov.</title>
        <authorList>
            <person name="Li Y."/>
        </authorList>
    </citation>
    <scope>NUCLEOTIDE SEQUENCE [LARGE SCALE GENOMIC DNA]</scope>
    <source>
        <strain evidence="8 9">2c-3</strain>
    </source>
</reference>
<dbReference type="Gene3D" id="3.40.390.30">
    <property type="entry name" value="Metalloproteases ('zincins'), catalytic domain"/>
    <property type="match status" value="1"/>
</dbReference>
<evidence type="ECO:0000256" key="4">
    <source>
        <dbReference type="ARBA" id="ARBA00022759"/>
    </source>
</evidence>
<protein>
    <recommendedName>
        <fullName evidence="7">Endoribonuclease YbeY</fullName>
        <ecNumber evidence="7">3.1.-.-</ecNumber>
    </recommendedName>
</protein>
<evidence type="ECO:0000256" key="7">
    <source>
        <dbReference type="HAMAP-Rule" id="MF_00009"/>
    </source>
</evidence>
<comment type="function">
    <text evidence="7">Single strand-specific metallo-endoribonuclease involved in late-stage 70S ribosome quality control and in maturation of the 3' terminus of the 16S rRNA.</text>
</comment>
<evidence type="ECO:0000256" key="5">
    <source>
        <dbReference type="ARBA" id="ARBA00022801"/>
    </source>
</evidence>
<dbReference type="GO" id="GO:0006364">
    <property type="term" value="P:rRNA processing"/>
    <property type="evidence" value="ECO:0007669"/>
    <property type="project" value="UniProtKB-UniRule"/>
</dbReference>
<organism evidence="8 9">
    <name type="scientific">Sphingobacterium corticibacter</name>
    <dbReference type="NCBI Taxonomy" id="2171749"/>
    <lineage>
        <taxon>Bacteria</taxon>
        <taxon>Pseudomonadati</taxon>
        <taxon>Bacteroidota</taxon>
        <taxon>Sphingobacteriia</taxon>
        <taxon>Sphingobacteriales</taxon>
        <taxon>Sphingobacteriaceae</taxon>
        <taxon>Sphingobacterium</taxon>
    </lineage>
</organism>
<evidence type="ECO:0000256" key="3">
    <source>
        <dbReference type="ARBA" id="ARBA00022723"/>
    </source>
</evidence>
<keyword evidence="4 7" id="KW-0255">Endonuclease</keyword>
<keyword evidence="7" id="KW-0690">Ribosome biogenesis</keyword>
<evidence type="ECO:0000256" key="2">
    <source>
        <dbReference type="ARBA" id="ARBA00022722"/>
    </source>
</evidence>
<dbReference type="Pfam" id="PF02130">
    <property type="entry name" value="YbeY"/>
    <property type="match status" value="1"/>
</dbReference>
<name>A0A2T8HJE1_9SPHI</name>
<evidence type="ECO:0000313" key="8">
    <source>
        <dbReference type="EMBL" id="PVH25559.1"/>
    </source>
</evidence>
<dbReference type="GO" id="GO:0005737">
    <property type="term" value="C:cytoplasm"/>
    <property type="evidence" value="ECO:0007669"/>
    <property type="project" value="UniProtKB-SubCell"/>
</dbReference>
<keyword evidence="7" id="KW-0963">Cytoplasm</keyword>
<dbReference type="InterPro" id="IPR002036">
    <property type="entry name" value="YbeY"/>
</dbReference>
<dbReference type="PANTHER" id="PTHR46986">
    <property type="entry name" value="ENDORIBONUCLEASE YBEY, CHLOROPLASTIC"/>
    <property type="match status" value="1"/>
</dbReference>
<comment type="subcellular location">
    <subcellularLocation>
        <location evidence="7">Cytoplasm</location>
    </subcellularLocation>
</comment>
<feature type="binding site" evidence="7">
    <location>
        <position position="112"/>
    </location>
    <ligand>
        <name>Zn(2+)</name>
        <dbReference type="ChEBI" id="CHEBI:29105"/>
        <note>catalytic</note>
    </ligand>
</feature>
<dbReference type="HAMAP" id="MF_00009">
    <property type="entry name" value="Endoribonucl_YbeY"/>
    <property type="match status" value="1"/>
</dbReference>
<dbReference type="InterPro" id="IPR023091">
    <property type="entry name" value="MetalPrtase_cat_dom_sf_prd"/>
</dbReference>
<dbReference type="AlphaFoldDB" id="A0A2T8HJE1"/>
<dbReference type="NCBIfam" id="TIGR00043">
    <property type="entry name" value="rRNA maturation RNase YbeY"/>
    <property type="match status" value="1"/>
</dbReference>
<keyword evidence="7" id="KW-0698">rRNA processing</keyword>